<sequence>MAILMLLFIVFTALQAVMGIEYTDKGVAVVGTTESLNVDVTAGVSREDLIAYELASYIAAHFTKFSLPDEDSVVISSININFTLSHTYTGQGRDSSGAFIASFIPGSSVTVTYKPVGVAAVGQGYRITGFSRGYPTMRPETVCGNGDQSLPAKCYILGSNMSKDLPEAYQKYQAVARMLINGTYLCTVERLGCRGKLVATTSTYITGSDDIDYAVVQLPACTDLSPYGYLQLRESGPVVNESIYVPQHPDGYAKRIVSTVDAGDDTTIRSIGEDVDCGTDQVGYDADTKGGSSGSPLIASSDSLVVAIHHCGECMNTAIDVRTVLIDLAEKNITIKNLVPAEDMGQSSQPFYYTTLYVPLNPNTKHLVNAQRLALCKEGVKHVNGARAGVINYPALLEAVENGKVAARDLAYKVNDALAGKSFKGVLNAPNINFGKRKEFMPLLSLAEKLGSMQAQLLDDSRLKRVLVIAEGPKLVKGVMKGSLSHMMEEEVTFANAKQLADVMGIQTVEHKHDEASGSSFSDLRPTCSAFVSFDDLPMDAIPSGSMLVFNNTDQPGVLRKVTSVLAKHKINIGCFGLAPE</sequence>
<dbReference type="SUPFAM" id="SSF50494">
    <property type="entry name" value="Trypsin-like serine proteases"/>
    <property type="match status" value="1"/>
</dbReference>
<dbReference type="Gene3D" id="2.40.10.10">
    <property type="entry name" value="Trypsin-like serine proteases"/>
    <property type="match status" value="1"/>
</dbReference>
<accession>A0AAU9KXI6</accession>
<comment type="caution">
    <text evidence="5">The sequence shown here is derived from an EMBL/GenBank/DDBJ whole genome shotgun (WGS) entry which is preliminary data.</text>
</comment>
<feature type="chain" id="PRO_5043370032" description="D-isomer specific 2-hydroxyacid dehydrogenase NAD-binding domain-containing protein" evidence="3">
    <location>
        <begin position="20"/>
        <end position="581"/>
    </location>
</feature>
<feature type="domain" description="D-isomer specific 2-hydroxyacid dehydrogenase NAD-binding" evidence="4">
    <location>
        <begin position="354"/>
        <end position="407"/>
    </location>
</feature>
<evidence type="ECO:0000313" key="6">
    <source>
        <dbReference type="Proteomes" id="UP001160483"/>
    </source>
</evidence>
<proteinExistence type="predicted"/>
<protein>
    <recommendedName>
        <fullName evidence="4">D-isomer specific 2-hydroxyacid dehydrogenase NAD-binding domain-containing protein</fullName>
    </recommendedName>
</protein>
<dbReference type="InterPro" id="IPR006140">
    <property type="entry name" value="D-isomer_DH_NAD-bd"/>
</dbReference>
<evidence type="ECO:0000259" key="4">
    <source>
        <dbReference type="Pfam" id="PF02826"/>
    </source>
</evidence>
<dbReference type="Proteomes" id="UP001160483">
    <property type="component" value="Unassembled WGS sequence"/>
</dbReference>
<evidence type="ECO:0000256" key="3">
    <source>
        <dbReference type="SAM" id="SignalP"/>
    </source>
</evidence>
<dbReference type="PANTHER" id="PTHR36234">
    <property type="entry name" value="LYSYL ENDOPEPTIDASE"/>
    <property type="match status" value="1"/>
</dbReference>
<dbReference type="Gene3D" id="3.30.1330.90">
    <property type="entry name" value="D-3-phosphoglycerate dehydrogenase, domain 3"/>
    <property type="match status" value="1"/>
</dbReference>
<dbReference type="AlphaFoldDB" id="A0AAU9KXI6"/>
<dbReference type="InterPro" id="IPR043504">
    <property type="entry name" value="Peptidase_S1_PA_chymotrypsin"/>
</dbReference>
<dbReference type="SUPFAM" id="SSF143548">
    <property type="entry name" value="Serine metabolism enzymes domain"/>
    <property type="match status" value="1"/>
</dbReference>
<reference evidence="5" key="1">
    <citation type="submission" date="2021-11" db="EMBL/GenBank/DDBJ databases">
        <authorList>
            <person name="Islam A."/>
            <person name="Islam S."/>
            <person name="Flora M.S."/>
            <person name="Rahman M."/>
            <person name="Ziaur R.M."/>
            <person name="Epstein J.H."/>
            <person name="Hassan M."/>
            <person name="Klassen M."/>
            <person name="Woodard K."/>
            <person name="Webb A."/>
            <person name="Webby R.J."/>
            <person name="El Zowalaty M.E."/>
        </authorList>
    </citation>
    <scope>NUCLEOTIDE SEQUENCE</scope>
    <source>
        <strain evidence="5">Pbs3</strain>
    </source>
</reference>
<dbReference type="SUPFAM" id="SSF55021">
    <property type="entry name" value="ACT-like"/>
    <property type="match status" value="1"/>
</dbReference>
<dbReference type="EMBL" id="CAKKTJ010000124">
    <property type="protein sequence ID" value="CAH0475352.1"/>
    <property type="molecule type" value="Genomic_DNA"/>
</dbReference>
<dbReference type="SUPFAM" id="SSF51735">
    <property type="entry name" value="NAD(P)-binding Rossmann-fold domains"/>
    <property type="match status" value="1"/>
</dbReference>
<dbReference type="InterPro" id="IPR036291">
    <property type="entry name" value="NAD(P)-bd_dom_sf"/>
</dbReference>
<dbReference type="Gene3D" id="3.40.50.720">
    <property type="entry name" value="NAD(P)-binding Rossmann-like Domain"/>
    <property type="match status" value="1"/>
</dbReference>
<dbReference type="Pfam" id="PF13365">
    <property type="entry name" value="Trypsin_2"/>
    <property type="match status" value="1"/>
</dbReference>
<dbReference type="InterPro" id="IPR009003">
    <property type="entry name" value="Peptidase_S1_PA"/>
</dbReference>
<comment type="pathway">
    <text evidence="2">Amino-acid biosynthesis.</text>
</comment>
<dbReference type="Gene3D" id="3.30.70.260">
    <property type="match status" value="1"/>
</dbReference>
<evidence type="ECO:0000313" key="5">
    <source>
        <dbReference type="EMBL" id="CAH0475352.1"/>
    </source>
</evidence>
<dbReference type="PANTHER" id="PTHR36234:SF5">
    <property type="entry name" value="LYSYL ENDOPEPTIDASE"/>
    <property type="match status" value="1"/>
</dbReference>
<feature type="signal peptide" evidence="3">
    <location>
        <begin position="1"/>
        <end position="19"/>
    </location>
</feature>
<evidence type="ECO:0000256" key="1">
    <source>
        <dbReference type="ARBA" id="ARBA00023026"/>
    </source>
</evidence>
<name>A0AAU9KXI6_9STRA</name>
<keyword evidence="3" id="KW-0732">Signal</keyword>
<dbReference type="Pfam" id="PF02826">
    <property type="entry name" value="2-Hacid_dh_C"/>
    <property type="match status" value="1"/>
</dbReference>
<dbReference type="GO" id="GO:0051287">
    <property type="term" value="F:NAD binding"/>
    <property type="evidence" value="ECO:0007669"/>
    <property type="project" value="InterPro"/>
</dbReference>
<dbReference type="InterPro" id="IPR029009">
    <property type="entry name" value="ASB_dom_sf"/>
</dbReference>
<organism evidence="5 6">
    <name type="scientific">Peronospora belbahrii</name>
    <dbReference type="NCBI Taxonomy" id="622444"/>
    <lineage>
        <taxon>Eukaryota</taxon>
        <taxon>Sar</taxon>
        <taxon>Stramenopiles</taxon>
        <taxon>Oomycota</taxon>
        <taxon>Peronosporomycetes</taxon>
        <taxon>Peronosporales</taxon>
        <taxon>Peronosporaceae</taxon>
        <taxon>Peronospora</taxon>
    </lineage>
</organism>
<keyword evidence="1" id="KW-0843">Virulence</keyword>
<evidence type="ECO:0000256" key="2">
    <source>
        <dbReference type="ARBA" id="ARBA00029440"/>
    </source>
</evidence>
<gene>
    <name evidence="5" type="ORF">PBS003_LOCUS2169</name>
</gene>
<dbReference type="InterPro" id="IPR045865">
    <property type="entry name" value="ACT-like_dom_sf"/>
</dbReference>